<dbReference type="GO" id="GO:0005634">
    <property type="term" value="C:nucleus"/>
    <property type="evidence" value="ECO:0007669"/>
    <property type="project" value="UniProtKB-SubCell"/>
</dbReference>
<feature type="region of interest" description="Disordered" evidence="16">
    <location>
        <begin position="1"/>
        <end position="23"/>
    </location>
</feature>
<feature type="compositionally biased region" description="Polar residues" evidence="16">
    <location>
        <begin position="1"/>
        <end position="20"/>
    </location>
</feature>
<comment type="subcellular location">
    <subcellularLocation>
        <location evidence="3">Chromosome</location>
        <location evidence="3">Telomere</location>
    </subcellularLocation>
    <subcellularLocation>
        <location evidence="2">Cytoplasm</location>
    </subcellularLocation>
    <subcellularLocation>
        <location evidence="1">Nucleus</location>
    </subcellularLocation>
</comment>
<dbReference type="GO" id="GO:0003677">
    <property type="term" value="F:DNA binding"/>
    <property type="evidence" value="ECO:0007669"/>
    <property type="project" value="UniProtKB-KW"/>
</dbReference>
<evidence type="ECO:0000256" key="9">
    <source>
        <dbReference type="ARBA" id="ARBA00022786"/>
    </source>
</evidence>
<dbReference type="Pfam" id="PF02845">
    <property type="entry name" value="CUE"/>
    <property type="match status" value="1"/>
</dbReference>
<evidence type="ECO:0000256" key="8">
    <source>
        <dbReference type="ARBA" id="ARBA00022763"/>
    </source>
</evidence>
<sequence length="76" mass="8599">MGSYEYDTQQTNPTGKSNHAATDVADTEEVKKLKTQYKNELKTLQELFEDWTEADLLFALQEASGDLDNTIARISQ</sequence>
<comment type="similarity">
    <text evidence="4">Belongs to the DEF1 family.</text>
</comment>
<keyword evidence="9" id="KW-0833">Ubl conjugation pathway</keyword>
<keyword evidence="11" id="KW-0779">Telomere</keyword>
<dbReference type="OrthoDB" id="5396806at2759"/>
<keyword evidence="14" id="KW-0539">Nucleus</keyword>
<evidence type="ECO:0000259" key="17">
    <source>
        <dbReference type="PROSITE" id="PS51140"/>
    </source>
</evidence>
<keyword evidence="7" id="KW-0963">Cytoplasm</keyword>
<dbReference type="GO" id="GO:0006281">
    <property type="term" value="P:DNA repair"/>
    <property type="evidence" value="ECO:0007669"/>
    <property type="project" value="UniProtKB-KW"/>
</dbReference>
<feature type="coiled-coil region" evidence="15">
    <location>
        <begin position="27"/>
        <end position="54"/>
    </location>
</feature>
<evidence type="ECO:0000256" key="16">
    <source>
        <dbReference type="SAM" id="MobiDB-lite"/>
    </source>
</evidence>
<dbReference type="PROSITE" id="PS51140">
    <property type="entry name" value="CUE"/>
    <property type="match status" value="1"/>
</dbReference>
<keyword evidence="12" id="KW-0238">DNA-binding</keyword>
<keyword evidence="13" id="KW-0234">DNA repair</keyword>
<evidence type="ECO:0000256" key="4">
    <source>
        <dbReference type="ARBA" id="ARBA00005491"/>
    </source>
</evidence>
<evidence type="ECO:0000256" key="13">
    <source>
        <dbReference type="ARBA" id="ARBA00023204"/>
    </source>
</evidence>
<evidence type="ECO:0000256" key="2">
    <source>
        <dbReference type="ARBA" id="ARBA00004496"/>
    </source>
</evidence>
<evidence type="ECO:0000313" key="18">
    <source>
        <dbReference type="EMBL" id="CAG8786443.1"/>
    </source>
</evidence>
<evidence type="ECO:0000256" key="7">
    <source>
        <dbReference type="ARBA" id="ARBA00022490"/>
    </source>
</evidence>
<evidence type="ECO:0000256" key="3">
    <source>
        <dbReference type="ARBA" id="ARBA00004574"/>
    </source>
</evidence>
<evidence type="ECO:0000256" key="12">
    <source>
        <dbReference type="ARBA" id="ARBA00023125"/>
    </source>
</evidence>
<evidence type="ECO:0000256" key="1">
    <source>
        <dbReference type="ARBA" id="ARBA00004123"/>
    </source>
</evidence>
<keyword evidence="8" id="KW-0227">DNA damage</keyword>
<name>A0A9N9JKJ4_9GLOM</name>
<dbReference type="CDD" id="cd14368">
    <property type="entry name" value="CUE_DEF1_like"/>
    <property type="match status" value="1"/>
</dbReference>
<reference evidence="18" key="1">
    <citation type="submission" date="2021-06" db="EMBL/GenBank/DDBJ databases">
        <authorList>
            <person name="Kallberg Y."/>
            <person name="Tangrot J."/>
            <person name="Rosling A."/>
        </authorList>
    </citation>
    <scope>NUCLEOTIDE SEQUENCE</scope>
    <source>
        <strain evidence="18">CL551</strain>
    </source>
</reference>
<feature type="non-terminal residue" evidence="18">
    <location>
        <position position="76"/>
    </location>
</feature>
<dbReference type="InterPro" id="IPR041803">
    <property type="entry name" value="DEF1_CUE"/>
</dbReference>
<keyword evidence="6" id="KW-0158">Chromosome</keyword>
<proteinExistence type="inferred from homology"/>
<gene>
    <name evidence="18" type="ORF">AMORRO_LOCUS17766</name>
</gene>
<feature type="domain" description="CUE" evidence="17">
    <location>
        <begin position="36"/>
        <end position="76"/>
    </location>
</feature>
<evidence type="ECO:0000256" key="15">
    <source>
        <dbReference type="SAM" id="Coils"/>
    </source>
</evidence>
<evidence type="ECO:0000313" key="19">
    <source>
        <dbReference type="Proteomes" id="UP000789342"/>
    </source>
</evidence>
<evidence type="ECO:0000256" key="11">
    <source>
        <dbReference type="ARBA" id="ARBA00022895"/>
    </source>
</evidence>
<accession>A0A9N9JKJ4</accession>
<dbReference type="AlphaFoldDB" id="A0A9N9JKJ4"/>
<evidence type="ECO:0000256" key="10">
    <source>
        <dbReference type="ARBA" id="ARBA00022843"/>
    </source>
</evidence>
<keyword evidence="15" id="KW-0175">Coiled coil</keyword>
<dbReference type="InterPro" id="IPR003892">
    <property type="entry name" value="CUE"/>
</dbReference>
<dbReference type="GO" id="GO:0043130">
    <property type="term" value="F:ubiquitin binding"/>
    <property type="evidence" value="ECO:0007669"/>
    <property type="project" value="InterPro"/>
</dbReference>
<keyword evidence="19" id="KW-1185">Reference proteome</keyword>
<keyword evidence="10" id="KW-0832">Ubl conjugation</keyword>
<dbReference type="Proteomes" id="UP000789342">
    <property type="component" value="Unassembled WGS sequence"/>
</dbReference>
<dbReference type="GO" id="GO:0005737">
    <property type="term" value="C:cytoplasm"/>
    <property type="evidence" value="ECO:0007669"/>
    <property type="project" value="UniProtKB-SubCell"/>
</dbReference>
<evidence type="ECO:0000256" key="14">
    <source>
        <dbReference type="ARBA" id="ARBA00023242"/>
    </source>
</evidence>
<organism evidence="18 19">
    <name type="scientific">Acaulospora morrowiae</name>
    <dbReference type="NCBI Taxonomy" id="94023"/>
    <lineage>
        <taxon>Eukaryota</taxon>
        <taxon>Fungi</taxon>
        <taxon>Fungi incertae sedis</taxon>
        <taxon>Mucoromycota</taxon>
        <taxon>Glomeromycotina</taxon>
        <taxon>Glomeromycetes</taxon>
        <taxon>Diversisporales</taxon>
        <taxon>Acaulosporaceae</taxon>
        <taxon>Acaulospora</taxon>
    </lineage>
</organism>
<dbReference type="EMBL" id="CAJVPV010057130">
    <property type="protein sequence ID" value="CAG8786443.1"/>
    <property type="molecule type" value="Genomic_DNA"/>
</dbReference>
<protein>
    <recommendedName>
        <fullName evidence="5">RNA polymerase II degradation factor 1</fullName>
    </recommendedName>
</protein>
<evidence type="ECO:0000256" key="6">
    <source>
        <dbReference type="ARBA" id="ARBA00022454"/>
    </source>
</evidence>
<evidence type="ECO:0000256" key="5">
    <source>
        <dbReference type="ARBA" id="ARBA00020536"/>
    </source>
</evidence>
<comment type="caution">
    <text evidence="18">The sequence shown here is derived from an EMBL/GenBank/DDBJ whole genome shotgun (WGS) entry which is preliminary data.</text>
</comment>
<dbReference type="GO" id="GO:0000781">
    <property type="term" value="C:chromosome, telomeric region"/>
    <property type="evidence" value="ECO:0007669"/>
    <property type="project" value="UniProtKB-SubCell"/>
</dbReference>